<name>A0A290S2V4_9GAMM</name>
<sequence>MVMFLFKILEAGGGIEFLKSLHTFVKSADFNLITLKCI</sequence>
<organism evidence="1 2">
    <name type="scientific">Pseudoalteromonas arctica A 37-1-2</name>
    <dbReference type="NCBI Taxonomy" id="1117313"/>
    <lineage>
        <taxon>Bacteria</taxon>
        <taxon>Pseudomonadati</taxon>
        <taxon>Pseudomonadota</taxon>
        <taxon>Gammaproteobacteria</taxon>
        <taxon>Alteromonadales</taxon>
        <taxon>Pseudoalteromonadaceae</taxon>
        <taxon>Pseudoalteromonas</taxon>
    </lineage>
</organism>
<gene>
    <name evidence="1" type="ORF">PARC_a0814</name>
</gene>
<accession>A0A290S2V4</accession>
<dbReference type="KEGG" id="part:PARC_a0814"/>
<protein>
    <submittedName>
        <fullName evidence="1">Uncharacterized protein</fullName>
    </submittedName>
</protein>
<dbReference type="Proteomes" id="UP000016505">
    <property type="component" value="Chromosome I"/>
</dbReference>
<evidence type="ECO:0000313" key="2">
    <source>
        <dbReference type="Proteomes" id="UP000016505"/>
    </source>
</evidence>
<proteinExistence type="predicted"/>
<reference evidence="1 2" key="1">
    <citation type="journal article" date="2012" name="J. Bacteriol.">
        <title>Genome sequences of type strains of seven species of the marine bacterium Pseudoalteromonas.</title>
        <authorList>
            <person name="Xie B.B."/>
            <person name="Shu Y.L."/>
            <person name="Qin Q.L."/>
            <person name="Rong J.C."/>
            <person name="Zhang X.Y."/>
            <person name="Chen X.L."/>
            <person name="Shi M."/>
            <person name="He H.L."/>
            <person name="Zhou B.C."/>
            <person name="Zhang Y.Z."/>
        </authorList>
    </citation>
    <scope>NUCLEOTIDE SEQUENCE [LARGE SCALE GENOMIC DNA]</scope>
    <source>
        <strain evidence="1 2">A 37-1-2</strain>
    </source>
</reference>
<evidence type="ECO:0000313" key="1">
    <source>
        <dbReference type="EMBL" id="ATC85510.1"/>
    </source>
</evidence>
<dbReference type="AlphaFoldDB" id="A0A290S2V4"/>
<dbReference type="EMBL" id="CP011025">
    <property type="protein sequence ID" value="ATC85510.1"/>
    <property type="molecule type" value="Genomic_DNA"/>
</dbReference>